<dbReference type="InterPro" id="IPR008979">
    <property type="entry name" value="Galactose-bd-like_sf"/>
</dbReference>
<reference evidence="1" key="3">
    <citation type="journal article" date="2023" name="Microbiol. Resour. Announc.">
        <title>Draft Genome Sequence of Granulicatella sp. Strain S8, Isolated from a Marine Fish, Seriola quinqueradiata.</title>
        <authorList>
            <person name="Lee M."/>
            <person name="Farooq A."/>
            <person name="Jeong J.B."/>
            <person name="Jung M.Y."/>
        </authorList>
    </citation>
    <scope>NUCLEOTIDE SEQUENCE</scope>
    <source>
        <strain evidence="1">S8</strain>
    </source>
</reference>
<accession>A0ABT1WPT4</accession>
<reference evidence="1" key="1">
    <citation type="submission" date="2022-07" db="EMBL/GenBank/DDBJ databases">
        <authorList>
            <person name="Jung M.-Y."/>
            <person name="Lee M."/>
        </authorList>
    </citation>
    <scope>NUCLEOTIDE SEQUENCE</scope>
    <source>
        <strain evidence="1">S8</strain>
    </source>
</reference>
<dbReference type="Gene3D" id="2.60.120.260">
    <property type="entry name" value="Galactose-binding domain-like"/>
    <property type="match status" value="1"/>
</dbReference>
<evidence type="ECO:0000313" key="1">
    <source>
        <dbReference type="EMBL" id="MCQ9210430.1"/>
    </source>
</evidence>
<organism evidence="1 2">
    <name type="scientific">Granulicatella seriolae</name>
    <dbReference type="NCBI Taxonomy" id="2967226"/>
    <lineage>
        <taxon>Bacteria</taxon>
        <taxon>Bacillati</taxon>
        <taxon>Bacillota</taxon>
        <taxon>Bacilli</taxon>
        <taxon>Lactobacillales</taxon>
        <taxon>Carnobacteriaceae</taxon>
        <taxon>Granulicatella</taxon>
    </lineage>
</organism>
<dbReference type="Proteomes" id="UP001059480">
    <property type="component" value="Unassembled WGS sequence"/>
</dbReference>
<proteinExistence type="predicted"/>
<name>A0ABT1WPT4_9LACT</name>
<protein>
    <recommendedName>
        <fullName evidence="3">Carbohydrate-binding protein</fullName>
    </recommendedName>
</protein>
<gene>
    <name evidence="1" type="ORF">NPA36_07680</name>
</gene>
<comment type="caution">
    <text evidence="1">The sequence shown here is derived from an EMBL/GenBank/DDBJ whole genome shotgun (WGS) entry which is preliminary data.</text>
</comment>
<reference evidence="1" key="2">
    <citation type="journal article" date="2023" name="Curr. Microbiol.">
        <title>Granulicatella seriolae sp. nov., a Novel Facultative Anaerobe Isolated from Yellowtail Marine Fish.</title>
        <authorList>
            <person name="Lee M."/>
            <person name="Choi Y.J."/>
            <person name="Farooq A."/>
            <person name="Jeong J.B."/>
            <person name="Jung M.Y."/>
        </authorList>
    </citation>
    <scope>NUCLEOTIDE SEQUENCE</scope>
    <source>
        <strain evidence="1">S8</strain>
    </source>
</reference>
<sequence length="263" mass="30411">MITLSLKNDTNVIAQACHHQEAYLAFKDYVYQEGDYIEVTLDQANQHIWVQVDEAIEASLIYMGQLTWKYPVIFDENLKRAYSPKAFLGERHYIRVWLPEEVQVYSERNLARNAHDQKDESGAYPHAYANVETRNDSTFFARNAIDGILANQDHGSYPYQSWGINQRKDAELTIDFGREVLVNSIALVLRGDYPHDSYWTQLTLALSNGKEHILQTTNQLDRQYFKFSETSVTHLTLKNLIKHEDNSPFPALTQIEVYGTESI</sequence>
<keyword evidence="2" id="KW-1185">Reference proteome</keyword>
<dbReference type="EMBL" id="JANHNZ010000007">
    <property type="protein sequence ID" value="MCQ9210430.1"/>
    <property type="molecule type" value="Genomic_DNA"/>
</dbReference>
<evidence type="ECO:0000313" key="2">
    <source>
        <dbReference type="Proteomes" id="UP001059480"/>
    </source>
</evidence>
<dbReference type="RefSeq" id="WP_256945542.1">
    <property type="nucleotide sequence ID" value="NZ_JANHNZ010000007.1"/>
</dbReference>
<evidence type="ECO:0008006" key="3">
    <source>
        <dbReference type="Google" id="ProtNLM"/>
    </source>
</evidence>
<dbReference type="SUPFAM" id="SSF49785">
    <property type="entry name" value="Galactose-binding domain-like"/>
    <property type="match status" value="1"/>
</dbReference>